<keyword evidence="7 11" id="KW-0863">Zinc-finger</keyword>
<evidence type="ECO:0000256" key="5">
    <source>
        <dbReference type="ARBA" id="ARBA00022723"/>
    </source>
</evidence>
<evidence type="ECO:0000256" key="1">
    <source>
        <dbReference type="ARBA" id="ARBA00001798"/>
    </source>
</evidence>
<dbReference type="EC" id="2.3.2.31" evidence="3"/>
<dbReference type="InterPro" id="IPR001841">
    <property type="entry name" value="Znf_RING"/>
</dbReference>
<dbReference type="SMART" id="SM00647">
    <property type="entry name" value="IBR"/>
    <property type="match status" value="2"/>
</dbReference>
<keyword evidence="6" id="KW-0677">Repeat</keyword>
<dbReference type="InterPro" id="IPR017907">
    <property type="entry name" value="Znf_RING_CS"/>
</dbReference>
<dbReference type="Gene3D" id="3.10.110.10">
    <property type="entry name" value="Ubiquitin Conjugating Enzyme"/>
    <property type="match status" value="1"/>
</dbReference>
<evidence type="ECO:0000256" key="10">
    <source>
        <dbReference type="ARBA" id="ARBA00044508"/>
    </source>
</evidence>
<dbReference type="Pfam" id="PF05773">
    <property type="entry name" value="RWD"/>
    <property type="match status" value="1"/>
</dbReference>
<evidence type="ECO:0000256" key="11">
    <source>
        <dbReference type="PROSITE-ProRule" id="PRU00175"/>
    </source>
</evidence>
<comment type="pathway">
    <text evidence="2">Protein modification; protein ubiquitination.</text>
</comment>
<dbReference type="CDD" id="cd20354">
    <property type="entry name" value="Rcat_RBR_RNF14"/>
    <property type="match status" value="1"/>
</dbReference>
<dbReference type="Pfam" id="PF22191">
    <property type="entry name" value="IBR_1"/>
    <property type="match status" value="1"/>
</dbReference>
<dbReference type="SMART" id="SM00591">
    <property type="entry name" value="RWD"/>
    <property type="match status" value="1"/>
</dbReference>
<reference evidence="16" key="1">
    <citation type="submission" date="2020-04" db="EMBL/GenBank/DDBJ databases">
        <authorList>
            <person name="Neveu A P."/>
        </authorList>
    </citation>
    <scope>NUCLEOTIDE SEQUENCE</scope>
    <source>
        <tissue evidence="16">Whole embryo</tissue>
    </source>
</reference>
<dbReference type="InterPro" id="IPR002867">
    <property type="entry name" value="IBR_dom"/>
</dbReference>
<evidence type="ECO:0000313" key="16">
    <source>
        <dbReference type="EMBL" id="CAB3265628.1"/>
    </source>
</evidence>
<dbReference type="PROSITE" id="PS50908">
    <property type="entry name" value="RWD"/>
    <property type="match status" value="1"/>
</dbReference>
<feature type="domain" description="RING-type" evidence="15">
    <location>
        <begin position="198"/>
        <end position="439"/>
    </location>
</feature>
<evidence type="ECO:0000256" key="12">
    <source>
        <dbReference type="SAM" id="MobiDB-lite"/>
    </source>
</evidence>
<dbReference type="EMBL" id="LR789766">
    <property type="protein sequence ID" value="CAB3265628.1"/>
    <property type="molecule type" value="mRNA"/>
</dbReference>
<sequence length="452" mass="51727">MEDNICAQDNELLALESILDEHQFKVTGRCGHIKAHPQLPSETITLKVQYDASDVTNCHQISFLPPLTLKFKLPTTYPSETIPEFSLSCVWLTNDQISILSNHLKELWEKSFGSEILYEWYQFLSDETFSSLEINNELSVGKQLCQSHGVAASGETVSSQSDETMHTTTSNDTERRPEILMVLLVYNKMKEEEKFQSSVFTCNICFEGKLGSKCSLFKVCKHVYCKDCLSSYFEILITEGSVKALKCPEEKCTSQALPDQVKQLVNNDLYLRYERLLLQTTLDTMSDIIYCPLSHCQSPVILDQNENLAQCPSCSYAFCVFCKSGYHGVTPCRLTTGEIKKLCEEYRNANPERRAEMEKKYGAKALRTAMEDSESQEWLDKNAKPCPGCGALIEKMDGCNKMTCFKCRAYFCWLCERILPPDNPYKHFSDSRYKCFNKLFEGVDINEEDFYF</sequence>
<dbReference type="GO" id="GO:0008270">
    <property type="term" value="F:zinc ion binding"/>
    <property type="evidence" value="ECO:0007669"/>
    <property type="project" value="UniProtKB-KW"/>
</dbReference>
<dbReference type="FunFam" id="3.30.40.10:FF:000186">
    <property type="entry name" value="RBR-type E3 ubiquitin transferase"/>
    <property type="match status" value="1"/>
</dbReference>
<feature type="region of interest" description="Disordered" evidence="12">
    <location>
        <begin position="153"/>
        <end position="173"/>
    </location>
</feature>
<feature type="domain" description="RWD" evidence="14">
    <location>
        <begin position="10"/>
        <end position="131"/>
    </location>
</feature>
<dbReference type="InterPro" id="IPR044066">
    <property type="entry name" value="TRIAD_supradom"/>
</dbReference>
<keyword evidence="8" id="KW-0833">Ubl conjugation pathway</keyword>
<keyword evidence="5" id="KW-0479">Metal-binding</keyword>
<keyword evidence="4" id="KW-0808">Transferase</keyword>
<keyword evidence="9" id="KW-0862">Zinc</keyword>
<evidence type="ECO:0000259" key="15">
    <source>
        <dbReference type="PROSITE" id="PS51873"/>
    </source>
</evidence>
<dbReference type="PROSITE" id="PS00518">
    <property type="entry name" value="ZF_RING_1"/>
    <property type="match status" value="1"/>
</dbReference>
<evidence type="ECO:0000259" key="14">
    <source>
        <dbReference type="PROSITE" id="PS50908"/>
    </source>
</evidence>
<evidence type="ECO:0000256" key="4">
    <source>
        <dbReference type="ARBA" id="ARBA00022679"/>
    </source>
</evidence>
<dbReference type="CDD" id="cd23820">
    <property type="entry name" value="RWD_RNF14"/>
    <property type="match status" value="1"/>
</dbReference>
<dbReference type="PANTHER" id="PTHR11685">
    <property type="entry name" value="RBR FAMILY RING FINGER AND IBR DOMAIN-CONTAINING"/>
    <property type="match status" value="1"/>
</dbReference>
<dbReference type="AlphaFoldDB" id="A0A6F9DRK2"/>
<evidence type="ECO:0000256" key="6">
    <source>
        <dbReference type="ARBA" id="ARBA00022737"/>
    </source>
</evidence>
<name>A0A6F9DRK2_9ASCI</name>
<dbReference type="InterPro" id="IPR013083">
    <property type="entry name" value="Znf_RING/FYVE/PHD"/>
</dbReference>
<proteinExistence type="evidence at transcript level"/>
<accession>A0A6F9DRK2</accession>
<comment type="catalytic activity">
    <reaction evidence="1">
        <text>[E2 ubiquitin-conjugating enzyme]-S-ubiquitinyl-L-cysteine + [acceptor protein]-L-lysine = [E2 ubiquitin-conjugating enzyme]-L-cysteine + [acceptor protein]-N(6)-ubiquitinyl-L-lysine.</text>
        <dbReference type="EC" id="2.3.2.31"/>
    </reaction>
</comment>
<comment type="similarity">
    <text evidence="10">Belongs to the RBR family. RNF14 subfamily.</text>
</comment>
<evidence type="ECO:0000256" key="2">
    <source>
        <dbReference type="ARBA" id="ARBA00004906"/>
    </source>
</evidence>
<dbReference type="CDD" id="cd20341">
    <property type="entry name" value="BRcat_RBR_RNF14"/>
    <property type="match status" value="1"/>
</dbReference>
<evidence type="ECO:0000256" key="7">
    <source>
        <dbReference type="ARBA" id="ARBA00022771"/>
    </source>
</evidence>
<gene>
    <name evidence="16" type="primary">Rnf14-001</name>
</gene>
<dbReference type="InterPro" id="IPR016135">
    <property type="entry name" value="UBQ-conjugating_enzyme/RWD"/>
</dbReference>
<dbReference type="InterPro" id="IPR047548">
    <property type="entry name" value="Rcat_RBR_RNF14"/>
</dbReference>
<dbReference type="Gene3D" id="3.30.40.10">
    <property type="entry name" value="Zinc/RING finger domain, C3HC4 (zinc finger)"/>
    <property type="match status" value="1"/>
</dbReference>
<evidence type="ECO:0000256" key="3">
    <source>
        <dbReference type="ARBA" id="ARBA00012251"/>
    </source>
</evidence>
<dbReference type="Pfam" id="PF01485">
    <property type="entry name" value="IBR"/>
    <property type="match status" value="1"/>
</dbReference>
<dbReference type="Gene3D" id="2.20.25.20">
    <property type="match status" value="1"/>
</dbReference>
<dbReference type="GO" id="GO:0016567">
    <property type="term" value="P:protein ubiquitination"/>
    <property type="evidence" value="ECO:0007669"/>
    <property type="project" value="InterPro"/>
</dbReference>
<feature type="compositionally biased region" description="Polar residues" evidence="12">
    <location>
        <begin position="155"/>
        <end position="171"/>
    </location>
</feature>
<dbReference type="InterPro" id="IPR031128">
    <property type="entry name" value="RNF14_RING-HC_Zfn"/>
</dbReference>
<dbReference type="SUPFAM" id="SSF54495">
    <property type="entry name" value="UBC-like"/>
    <property type="match status" value="1"/>
</dbReference>
<dbReference type="PROSITE" id="PS51873">
    <property type="entry name" value="TRIAD"/>
    <property type="match status" value="1"/>
</dbReference>
<dbReference type="InterPro" id="IPR031127">
    <property type="entry name" value="E3_UB_ligase_RBR"/>
</dbReference>
<dbReference type="InterPro" id="IPR006575">
    <property type="entry name" value="RWD_dom"/>
</dbReference>
<dbReference type="PROSITE" id="PS50089">
    <property type="entry name" value="ZF_RING_2"/>
    <property type="match status" value="1"/>
</dbReference>
<evidence type="ECO:0000256" key="9">
    <source>
        <dbReference type="ARBA" id="ARBA00022833"/>
    </source>
</evidence>
<evidence type="ECO:0000256" key="8">
    <source>
        <dbReference type="ARBA" id="ARBA00022786"/>
    </source>
</evidence>
<dbReference type="GO" id="GO:0061630">
    <property type="term" value="F:ubiquitin protein ligase activity"/>
    <property type="evidence" value="ECO:0007669"/>
    <property type="project" value="UniProtKB-EC"/>
</dbReference>
<dbReference type="CDD" id="cd16628">
    <property type="entry name" value="RING-HC_RBR_RNF14"/>
    <property type="match status" value="1"/>
</dbReference>
<feature type="domain" description="RING-type" evidence="13">
    <location>
        <begin position="202"/>
        <end position="251"/>
    </location>
</feature>
<dbReference type="Gene3D" id="1.20.120.1750">
    <property type="match status" value="1"/>
</dbReference>
<protein>
    <recommendedName>
        <fullName evidence="3">RBR-type E3 ubiquitin transferase</fullName>
        <ecNumber evidence="3">2.3.2.31</ecNumber>
    </recommendedName>
</protein>
<evidence type="ECO:0000259" key="13">
    <source>
        <dbReference type="PROSITE" id="PS50089"/>
    </source>
</evidence>
<organism evidence="16">
    <name type="scientific">Phallusia mammillata</name>
    <dbReference type="NCBI Taxonomy" id="59560"/>
    <lineage>
        <taxon>Eukaryota</taxon>
        <taxon>Metazoa</taxon>
        <taxon>Chordata</taxon>
        <taxon>Tunicata</taxon>
        <taxon>Ascidiacea</taxon>
        <taxon>Phlebobranchia</taxon>
        <taxon>Ascidiidae</taxon>
        <taxon>Phallusia</taxon>
    </lineage>
</organism>
<dbReference type="SUPFAM" id="SSF57850">
    <property type="entry name" value="RING/U-box"/>
    <property type="match status" value="3"/>
</dbReference>